<dbReference type="InterPro" id="IPR000182">
    <property type="entry name" value="GNAT_dom"/>
</dbReference>
<reference evidence="2 3" key="1">
    <citation type="submission" date="2019-08" db="EMBL/GenBank/DDBJ databases">
        <title>Whole genome sequencing of chitin degrading bacteria Chitinophaga pinensis YS16.</title>
        <authorList>
            <person name="Singh R.P."/>
            <person name="Manchanda G."/>
            <person name="Maurya I.K."/>
            <person name="Joshi N.K."/>
            <person name="Srivastava A.K."/>
        </authorList>
    </citation>
    <scope>NUCLEOTIDE SEQUENCE [LARGE SCALE GENOMIC DNA]</scope>
    <source>
        <strain evidence="2 3">YS-16</strain>
    </source>
</reference>
<dbReference type="PANTHER" id="PTHR43792:SF1">
    <property type="entry name" value="N-ACETYLTRANSFERASE DOMAIN-CONTAINING PROTEIN"/>
    <property type="match status" value="1"/>
</dbReference>
<name>A0A5C6LQN8_9BACT</name>
<dbReference type="PANTHER" id="PTHR43792">
    <property type="entry name" value="GNAT FAMILY, PUTATIVE (AFU_ORTHOLOGUE AFUA_3G00765)-RELATED-RELATED"/>
    <property type="match status" value="1"/>
</dbReference>
<comment type="caution">
    <text evidence="2">The sequence shown here is derived from an EMBL/GenBank/DDBJ whole genome shotgun (WGS) entry which is preliminary data.</text>
</comment>
<evidence type="ECO:0000313" key="3">
    <source>
        <dbReference type="Proteomes" id="UP000318815"/>
    </source>
</evidence>
<dbReference type="OrthoDB" id="9798081at2"/>
<dbReference type="InterPro" id="IPR051531">
    <property type="entry name" value="N-acetyltransferase"/>
</dbReference>
<sequence>MLICETARLQLRRFTIDDAPFIYRLLNSPTWLIYIGDRNVRGLHDARNYLINGPLASYDQHGFGLYMVTLKEEKTPIGMTGLIKRDGLEEVDIGFAFLPDYTGKGYAYEAANAVKDYALTTLKLPRVAAITTEKNDHAIALLNKIGLHHEKMVQLPGSTIEFMYFIN</sequence>
<evidence type="ECO:0000259" key="1">
    <source>
        <dbReference type="PROSITE" id="PS51186"/>
    </source>
</evidence>
<gene>
    <name evidence="2" type="ORF">FEF09_19770</name>
</gene>
<dbReference type="AlphaFoldDB" id="A0A5C6LQN8"/>
<dbReference type="Pfam" id="PF13302">
    <property type="entry name" value="Acetyltransf_3"/>
    <property type="match status" value="1"/>
</dbReference>
<feature type="domain" description="N-acetyltransferase" evidence="1">
    <location>
        <begin position="9"/>
        <end position="167"/>
    </location>
</feature>
<evidence type="ECO:0000313" key="2">
    <source>
        <dbReference type="EMBL" id="TWV98809.1"/>
    </source>
</evidence>
<dbReference type="EMBL" id="VOHS01000023">
    <property type="protein sequence ID" value="TWV98809.1"/>
    <property type="molecule type" value="Genomic_DNA"/>
</dbReference>
<dbReference type="GO" id="GO:0016747">
    <property type="term" value="F:acyltransferase activity, transferring groups other than amino-acyl groups"/>
    <property type="evidence" value="ECO:0007669"/>
    <property type="project" value="InterPro"/>
</dbReference>
<dbReference type="Proteomes" id="UP000318815">
    <property type="component" value="Unassembled WGS sequence"/>
</dbReference>
<dbReference type="Gene3D" id="3.40.630.30">
    <property type="match status" value="1"/>
</dbReference>
<keyword evidence="2" id="KW-0808">Transferase</keyword>
<dbReference type="SUPFAM" id="SSF55729">
    <property type="entry name" value="Acyl-CoA N-acyltransferases (Nat)"/>
    <property type="match status" value="1"/>
</dbReference>
<dbReference type="InterPro" id="IPR016181">
    <property type="entry name" value="Acyl_CoA_acyltransferase"/>
</dbReference>
<dbReference type="RefSeq" id="WP_146306701.1">
    <property type="nucleotide sequence ID" value="NZ_VOHS01000023.1"/>
</dbReference>
<proteinExistence type="predicted"/>
<protein>
    <submittedName>
        <fullName evidence="2">GNAT family N-acetyltransferase</fullName>
    </submittedName>
</protein>
<dbReference type="PROSITE" id="PS51186">
    <property type="entry name" value="GNAT"/>
    <property type="match status" value="1"/>
</dbReference>
<accession>A0A5C6LQN8</accession>
<keyword evidence="3" id="KW-1185">Reference proteome</keyword>
<organism evidence="2 3">
    <name type="scientific">Chitinophaga pinensis</name>
    <dbReference type="NCBI Taxonomy" id="79329"/>
    <lineage>
        <taxon>Bacteria</taxon>
        <taxon>Pseudomonadati</taxon>
        <taxon>Bacteroidota</taxon>
        <taxon>Chitinophagia</taxon>
        <taxon>Chitinophagales</taxon>
        <taxon>Chitinophagaceae</taxon>
        <taxon>Chitinophaga</taxon>
    </lineage>
</organism>